<dbReference type="AlphaFoldDB" id="A0A0P7AHV3"/>
<comment type="caution">
    <text evidence="2">The sequence shown here is derived from an EMBL/GenBank/DDBJ whole genome shotgun (WGS) entry which is preliminary data.</text>
</comment>
<gene>
    <name evidence="2" type="ORF">AK830_g9513</name>
</gene>
<reference evidence="2 3" key="1">
    <citation type="submission" date="2015-09" db="EMBL/GenBank/DDBJ databases">
        <title>Draft genome of a European isolate of the apple canker pathogen Neonectria ditissima.</title>
        <authorList>
            <person name="Gomez-Cortecero A."/>
            <person name="Harrison R.J."/>
            <person name="Armitage A.D."/>
        </authorList>
    </citation>
    <scope>NUCLEOTIDE SEQUENCE [LARGE SCALE GENOMIC DNA]</scope>
    <source>
        <strain evidence="2 3">R09/05</strain>
    </source>
</reference>
<proteinExistence type="predicted"/>
<dbReference type="OrthoDB" id="5376804at2759"/>
<keyword evidence="3" id="KW-1185">Reference proteome</keyword>
<evidence type="ECO:0000256" key="1">
    <source>
        <dbReference type="SAM" id="Phobius"/>
    </source>
</evidence>
<dbReference type="STRING" id="78410.A0A0P7AHV3"/>
<accession>A0A0P7AHV3</accession>
<feature type="transmembrane region" description="Helical" evidence="1">
    <location>
        <begin position="365"/>
        <end position="387"/>
    </location>
</feature>
<keyword evidence="1" id="KW-0472">Membrane</keyword>
<dbReference type="EMBL" id="LKCW01000179">
    <property type="protein sequence ID" value="KPM37029.1"/>
    <property type="molecule type" value="Genomic_DNA"/>
</dbReference>
<name>A0A0P7AHV3_9HYPO</name>
<evidence type="ECO:0000313" key="2">
    <source>
        <dbReference type="EMBL" id="KPM37029.1"/>
    </source>
</evidence>
<dbReference type="PANTHER" id="PTHR35394:SF5">
    <property type="entry name" value="DUF3176 DOMAIN-CONTAINING PROTEIN"/>
    <property type="match status" value="1"/>
</dbReference>
<dbReference type="PANTHER" id="PTHR35394">
    <property type="entry name" value="DUF3176 DOMAIN-CONTAINING PROTEIN"/>
    <property type="match status" value="1"/>
</dbReference>
<organism evidence="2 3">
    <name type="scientific">Neonectria ditissima</name>
    <dbReference type="NCBI Taxonomy" id="78410"/>
    <lineage>
        <taxon>Eukaryota</taxon>
        <taxon>Fungi</taxon>
        <taxon>Dikarya</taxon>
        <taxon>Ascomycota</taxon>
        <taxon>Pezizomycotina</taxon>
        <taxon>Sordariomycetes</taxon>
        <taxon>Hypocreomycetidae</taxon>
        <taxon>Hypocreales</taxon>
        <taxon>Nectriaceae</taxon>
        <taxon>Neonectria</taxon>
    </lineage>
</organism>
<keyword evidence="1" id="KW-0812">Transmembrane</keyword>
<sequence length="449" mass="50403">MLPSNDGDPPLVDASGPSFYSGYVTPNLQAAFQLGIATPQFQRIPALEPVCKTGDCDFPIFSTLAVCAETRNVTDMLTIGNSSIKAGKEFNEFMGGKQANRIPHRWEHNRGRAHPKRKPPDWRVHDRRAWIAQLEHILRFFAVKPHLLGSAIIDFFVLWLNHGYFESDEQVAPRPTSDRVEQSFRASEILLHFCVKTYNVSVRAGRSTTTLTHSETRVKTTNGTMKSADGMLWPNYTLLTTSKNESAMFGVEEMTFNTLFYYLRRMIRGTCGEDSWVTGSTVNDQTPTSEAIANAFWSDETGEPATSNPIPKQDDMQGERIQNISRNLADSLTNSMRQQVSSFAEWRKPIVFGTAYHDNYVLVHWPFLTLLIAQVTISIVILAAVMFQTQLLDVDILKSDLMPVLLAIDAEDKTRLLAGDQDQTINAAREMAPRVIGGLERRGSGWILK</sequence>
<keyword evidence="1" id="KW-1133">Transmembrane helix</keyword>
<dbReference type="Proteomes" id="UP000050424">
    <property type="component" value="Unassembled WGS sequence"/>
</dbReference>
<evidence type="ECO:0000313" key="3">
    <source>
        <dbReference type="Proteomes" id="UP000050424"/>
    </source>
</evidence>
<protein>
    <submittedName>
        <fullName evidence="2">Uncharacterized protein</fullName>
    </submittedName>
</protein>